<accession>A0AAE0LC11</accession>
<keyword evidence="2" id="KW-1185">Reference proteome</keyword>
<gene>
    <name evidence="1" type="ORF">CYMTET_12852</name>
</gene>
<organism evidence="1 2">
    <name type="scientific">Cymbomonas tetramitiformis</name>
    <dbReference type="NCBI Taxonomy" id="36881"/>
    <lineage>
        <taxon>Eukaryota</taxon>
        <taxon>Viridiplantae</taxon>
        <taxon>Chlorophyta</taxon>
        <taxon>Pyramimonadophyceae</taxon>
        <taxon>Pyramimonadales</taxon>
        <taxon>Pyramimonadaceae</taxon>
        <taxon>Cymbomonas</taxon>
    </lineage>
</organism>
<proteinExistence type="predicted"/>
<dbReference type="Proteomes" id="UP001190700">
    <property type="component" value="Unassembled WGS sequence"/>
</dbReference>
<evidence type="ECO:0000313" key="2">
    <source>
        <dbReference type="Proteomes" id="UP001190700"/>
    </source>
</evidence>
<comment type="caution">
    <text evidence="1">The sequence shown here is derived from an EMBL/GenBank/DDBJ whole genome shotgun (WGS) entry which is preliminary data.</text>
</comment>
<dbReference type="EMBL" id="LGRX02005043">
    <property type="protein sequence ID" value="KAK3279259.1"/>
    <property type="molecule type" value="Genomic_DNA"/>
</dbReference>
<name>A0AAE0LC11_9CHLO</name>
<dbReference type="AlphaFoldDB" id="A0AAE0LC11"/>
<sequence length="106" mass="11834">MVLPSSANSDCGVHGLPPEVEVFFDEELASIMDNQQESDEEDDGINVEKVLDAAVDAPDAEDEQVTRIFKQVVATPPMATLRYATWFLRDSLPNAHDHSVFTCHWM</sequence>
<evidence type="ECO:0000313" key="1">
    <source>
        <dbReference type="EMBL" id="KAK3279259.1"/>
    </source>
</evidence>
<protein>
    <submittedName>
        <fullName evidence="1">Uncharacterized protein</fullName>
    </submittedName>
</protein>
<reference evidence="1 2" key="1">
    <citation type="journal article" date="2015" name="Genome Biol. Evol.">
        <title>Comparative Genomics of a Bacterivorous Green Alga Reveals Evolutionary Causalities and Consequences of Phago-Mixotrophic Mode of Nutrition.</title>
        <authorList>
            <person name="Burns J.A."/>
            <person name="Paasch A."/>
            <person name="Narechania A."/>
            <person name="Kim E."/>
        </authorList>
    </citation>
    <scope>NUCLEOTIDE SEQUENCE [LARGE SCALE GENOMIC DNA]</scope>
    <source>
        <strain evidence="1 2">PLY_AMNH</strain>
    </source>
</reference>